<feature type="region of interest" description="Disordered" evidence="1">
    <location>
        <begin position="1"/>
        <end position="65"/>
    </location>
</feature>
<evidence type="ECO:0000313" key="3">
    <source>
        <dbReference type="Proteomes" id="UP000823775"/>
    </source>
</evidence>
<dbReference type="EMBL" id="JACEIK010003567">
    <property type="protein sequence ID" value="MCD9642253.1"/>
    <property type="molecule type" value="Genomic_DNA"/>
</dbReference>
<evidence type="ECO:0000256" key="1">
    <source>
        <dbReference type="SAM" id="MobiDB-lite"/>
    </source>
</evidence>
<sequence length="104" mass="12131">MQKTTQSSEVAETHVKKHKASVMKKFESSKRKFEKVSRQREAKRRTVMVDFHDMSKPSNDPRAPRRCRNIASRCYIDCYGIDDGRNEKAYVDGVAVIAFYLQRT</sequence>
<reference evidence="2 3" key="1">
    <citation type="journal article" date="2021" name="BMC Genomics">
        <title>Datura genome reveals duplications of psychoactive alkaloid biosynthetic genes and high mutation rate following tissue culture.</title>
        <authorList>
            <person name="Rajewski A."/>
            <person name="Carter-House D."/>
            <person name="Stajich J."/>
            <person name="Litt A."/>
        </authorList>
    </citation>
    <scope>NUCLEOTIDE SEQUENCE [LARGE SCALE GENOMIC DNA]</scope>
    <source>
        <strain evidence="2">AR-01</strain>
    </source>
</reference>
<feature type="compositionally biased region" description="Polar residues" evidence="1">
    <location>
        <begin position="1"/>
        <end position="10"/>
    </location>
</feature>
<feature type="compositionally biased region" description="Basic and acidic residues" evidence="1">
    <location>
        <begin position="24"/>
        <end position="40"/>
    </location>
</feature>
<comment type="caution">
    <text evidence="2">The sequence shown here is derived from an EMBL/GenBank/DDBJ whole genome shotgun (WGS) entry which is preliminary data.</text>
</comment>
<keyword evidence="3" id="KW-1185">Reference proteome</keyword>
<dbReference type="PANTHER" id="PTHR48186:SF1">
    <property type="entry name" value="TPX2 C-TERMINAL DOMAIN-CONTAINING PROTEIN"/>
    <property type="match status" value="1"/>
</dbReference>
<organism evidence="2 3">
    <name type="scientific">Datura stramonium</name>
    <name type="common">Jimsonweed</name>
    <name type="synonym">Common thornapple</name>
    <dbReference type="NCBI Taxonomy" id="4076"/>
    <lineage>
        <taxon>Eukaryota</taxon>
        <taxon>Viridiplantae</taxon>
        <taxon>Streptophyta</taxon>
        <taxon>Embryophyta</taxon>
        <taxon>Tracheophyta</taxon>
        <taxon>Spermatophyta</taxon>
        <taxon>Magnoliopsida</taxon>
        <taxon>eudicotyledons</taxon>
        <taxon>Gunneridae</taxon>
        <taxon>Pentapetalae</taxon>
        <taxon>asterids</taxon>
        <taxon>lamiids</taxon>
        <taxon>Solanales</taxon>
        <taxon>Solanaceae</taxon>
        <taxon>Solanoideae</taxon>
        <taxon>Datureae</taxon>
        <taxon>Datura</taxon>
    </lineage>
</organism>
<protein>
    <submittedName>
        <fullName evidence="2">Uncharacterized protein</fullName>
    </submittedName>
</protein>
<proteinExistence type="predicted"/>
<gene>
    <name evidence="2" type="ORF">HAX54_028944</name>
</gene>
<feature type="non-terminal residue" evidence="2">
    <location>
        <position position="104"/>
    </location>
</feature>
<dbReference type="PANTHER" id="PTHR48186">
    <property type="entry name" value="NB-ARC DOMAIN-CONTAINING PROTEIN"/>
    <property type="match status" value="1"/>
</dbReference>
<name>A0ABS8V528_DATST</name>
<dbReference type="Proteomes" id="UP000823775">
    <property type="component" value="Unassembled WGS sequence"/>
</dbReference>
<evidence type="ECO:0000313" key="2">
    <source>
        <dbReference type="EMBL" id="MCD9642253.1"/>
    </source>
</evidence>
<accession>A0ABS8V528</accession>